<evidence type="ECO:0000313" key="1">
    <source>
        <dbReference type="EMBL" id="BAV56020.1"/>
    </source>
</evidence>
<name>A0A1B4Z9C6_9ACTN</name>
<organism evidence="1">
    <name type="scientific">Actinomadura fulva subsp. indica</name>
    <dbReference type="NCBI Taxonomy" id="1752060"/>
    <lineage>
        <taxon>Bacteria</taxon>
        <taxon>Bacillati</taxon>
        <taxon>Actinomycetota</taxon>
        <taxon>Actinomycetes</taxon>
        <taxon>Streptosporangiales</taxon>
        <taxon>Thermomonosporaceae</taxon>
        <taxon>Actinomadura</taxon>
    </lineage>
</organism>
<dbReference type="EMBL" id="LC095592">
    <property type="protein sequence ID" value="BAV56020.1"/>
    <property type="molecule type" value="Genomic_DNA"/>
</dbReference>
<accession>A0A1B4Z9C6</accession>
<proteinExistence type="predicted"/>
<sequence length="127" mass="13203">MFQLGPGAFDAVGEDPPMVEGQLHAGGGMQSLVHRRPAGICGDWGREPGRDGQVGDDPAARIAARLVVHADRLQMHVARAGLLRQLPARRGFDGLVVVAKEASGQGELVTKGGDAAFGEQDVQTGIA</sequence>
<protein>
    <submittedName>
        <fullName evidence="1">Uncharacterized protein</fullName>
    </submittedName>
</protein>
<dbReference type="AlphaFoldDB" id="A0A1B4Z9C6"/>
<reference evidence="1" key="1">
    <citation type="journal article" date="2016" name="Biosci. Biotechnol. Biochem.">
        <title>Identification of the Fluvirucin B2 (Sch 38518) Biosynthetic Gene Cluster from Actinomadura fulva subsp. indica ATCC 53714: substrate Specificity of the ?-Amino Acid Selective Adenylating Enzyme FlvN.</title>
        <authorList>
            <person name="Miyanaga A."/>
            <person name="Hayakawa Y."/>
            <person name="Numakura M."/>
            <person name="Hashimoto J."/>
            <person name="Teruya K."/>
            <person name="Hirano T."/>
            <person name="Shin-ya K."/>
            <person name="Kudo F."/>
            <person name="Eguchi T."/>
        </authorList>
    </citation>
    <scope>NUCLEOTIDE SEQUENCE</scope>
    <source>
        <strain evidence="1">ATCC 53714</strain>
    </source>
</reference>